<evidence type="ECO:0000313" key="3">
    <source>
        <dbReference type="Proteomes" id="UP000092713"/>
    </source>
</evidence>
<dbReference type="SUPFAM" id="SSF54427">
    <property type="entry name" value="NTF2-like"/>
    <property type="match status" value="1"/>
</dbReference>
<dbReference type="AlphaFoldDB" id="A0A1A7BWW5"/>
<dbReference type="Proteomes" id="UP000092713">
    <property type="component" value="Unassembled WGS sequence"/>
</dbReference>
<dbReference type="PATRIC" id="fig|1747903.4.peg.1535"/>
<gene>
    <name evidence="2" type="ORF">ASR47_1004277</name>
</gene>
<dbReference type="STRING" id="1747903.ASR47_1004277"/>
<comment type="caution">
    <text evidence="2">The sequence shown here is derived from an EMBL/GenBank/DDBJ whole genome shotgun (WGS) entry which is preliminary data.</text>
</comment>
<accession>A0A1A7BWW5</accession>
<dbReference type="InterPro" id="IPR037401">
    <property type="entry name" value="SnoaL-like"/>
</dbReference>
<name>A0A1A7BWW5_9BURK</name>
<organism evidence="2 3">
    <name type="scientific">Janthinobacterium psychrotolerans</name>
    <dbReference type="NCBI Taxonomy" id="1747903"/>
    <lineage>
        <taxon>Bacteria</taxon>
        <taxon>Pseudomonadati</taxon>
        <taxon>Pseudomonadota</taxon>
        <taxon>Betaproteobacteria</taxon>
        <taxon>Burkholderiales</taxon>
        <taxon>Oxalobacteraceae</taxon>
        <taxon>Janthinobacterium</taxon>
    </lineage>
</organism>
<protein>
    <submittedName>
        <fullName evidence="2">SnoaL-like domain-containing protein</fullName>
    </submittedName>
</protein>
<dbReference type="Pfam" id="PF12680">
    <property type="entry name" value="SnoaL_2"/>
    <property type="match status" value="1"/>
</dbReference>
<dbReference type="Gene3D" id="3.10.450.50">
    <property type="match status" value="1"/>
</dbReference>
<reference evidence="2 3" key="1">
    <citation type="submission" date="2016-04" db="EMBL/GenBank/DDBJ databases">
        <title>Draft genome sequence of Janthinobacterium psychrotolerans sp. nov., isolated from freshwater sediments in Denmark.</title>
        <authorList>
            <person name="Gong X."/>
            <person name="Skrivergaard S."/>
            <person name="Korsgaard B.S."/>
            <person name="Schreiber L."/>
            <person name="Marshall I.P."/>
            <person name="Finster K."/>
            <person name="Schramm A."/>
        </authorList>
    </citation>
    <scope>NUCLEOTIDE SEQUENCE [LARGE SCALE GENOMIC DNA]</scope>
    <source>
        <strain evidence="2 3">S3-2</strain>
    </source>
</reference>
<dbReference type="EMBL" id="LOCQ01000059">
    <property type="protein sequence ID" value="OBV38002.1"/>
    <property type="molecule type" value="Genomic_DNA"/>
</dbReference>
<dbReference type="RefSeq" id="WP_065309515.1">
    <property type="nucleotide sequence ID" value="NZ_LOCQ01000059.1"/>
</dbReference>
<evidence type="ECO:0000259" key="1">
    <source>
        <dbReference type="Pfam" id="PF12680"/>
    </source>
</evidence>
<sequence>MTDPEPLLAWYAALTPDSVRQAGRFYAPDAQFRDPFNDVRGVAAIEAVFGHMFVNTQEPRFIIGERIVQGEQVFVTWRFVFRLRGAPYEVCGGSHLRFNQAGLVVLHRDYWDAAEELLQKLPLVGAPIRWLRRRFRVTLPADLTLSKGSRK</sequence>
<proteinExistence type="predicted"/>
<dbReference type="InterPro" id="IPR032710">
    <property type="entry name" value="NTF2-like_dom_sf"/>
</dbReference>
<keyword evidence="3" id="KW-1185">Reference proteome</keyword>
<evidence type="ECO:0000313" key="2">
    <source>
        <dbReference type="EMBL" id="OBV38002.1"/>
    </source>
</evidence>
<dbReference type="OrthoDB" id="1115105at2"/>
<feature type="domain" description="SnoaL-like" evidence="1">
    <location>
        <begin position="9"/>
        <end position="107"/>
    </location>
</feature>